<feature type="compositionally biased region" description="Low complexity" evidence="1">
    <location>
        <begin position="52"/>
        <end position="62"/>
    </location>
</feature>
<name>A0A0A9GWX8_ARUDO</name>
<protein>
    <submittedName>
        <fullName evidence="2">Uncharacterized protein</fullName>
    </submittedName>
</protein>
<reference evidence="2" key="2">
    <citation type="journal article" date="2015" name="Data Brief">
        <title>Shoot transcriptome of the giant reed, Arundo donax.</title>
        <authorList>
            <person name="Barrero R.A."/>
            <person name="Guerrero F.D."/>
            <person name="Moolhuijzen P."/>
            <person name="Goolsby J.A."/>
            <person name="Tidwell J."/>
            <person name="Bellgard S.E."/>
            <person name="Bellgard M.I."/>
        </authorList>
    </citation>
    <scope>NUCLEOTIDE SEQUENCE</scope>
    <source>
        <tissue evidence="2">Shoot tissue taken approximately 20 cm above the soil surface</tissue>
    </source>
</reference>
<organism evidence="2">
    <name type="scientific">Arundo donax</name>
    <name type="common">Giant reed</name>
    <name type="synonym">Donax arundinaceus</name>
    <dbReference type="NCBI Taxonomy" id="35708"/>
    <lineage>
        <taxon>Eukaryota</taxon>
        <taxon>Viridiplantae</taxon>
        <taxon>Streptophyta</taxon>
        <taxon>Embryophyta</taxon>
        <taxon>Tracheophyta</taxon>
        <taxon>Spermatophyta</taxon>
        <taxon>Magnoliopsida</taxon>
        <taxon>Liliopsida</taxon>
        <taxon>Poales</taxon>
        <taxon>Poaceae</taxon>
        <taxon>PACMAD clade</taxon>
        <taxon>Arundinoideae</taxon>
        <taxon>Arundineae</taxon>
        <taxon>Arundo</taxon>
    </lineage>
</organism>
<reference evidence="2" key="1">
    <citation type="submission" date="2014-09" db="EMBL/GenBank/DDBJ databases">
        <authorList>
            <person name="Magalhaes I.L.F."/>
            <person name="Oliveira U."/>
            <person name="Santos F.R."/>
            <person name="Vidigal T.H.D.A."/>
            <person name="Brescovit A.D."/>
            <person name="Santos A.J."/>
        </authorList>
    </citation>
    <scope>NUCLEOTIDE SEQUENCE</scope>
    <source>
        <tissue evidence="2">Shoot tissue taken approximately 20 cm above the soil surface</tissue>
    </source>
</reference>
<evidence type="ECO:0000313" key="2">
    <source>
        <dbReference type="EMBL" id="JAE27066.1"/>
    </source>
</evidence>
<feature type="compositionally biased region" description="Basic residues" evidence="1">
    <location>
        <begin position="63"/>
        <end position="94"/>
    </location>
</feature>
<feature type="region of interest" description="Disordered" evidence="1">
    <location>
        <begin position="51"/>
        <end position="94"/>
    </location>
</feature>
<dbReference type="EMBL" id="GBRH01170830">
    <property type="protein sequence ID" value="JAE27066.1"/>
    <property type="molecule type" value="Transcribed_RNA"/>
</dbReference>
<proteinExistence type="predicted"/>
<dbReference type="AlphaFoldDB" id="A0A0A9GWX8"/>
<evidence type="ECO:0000256" key="1">
    <source>
        <dbReference type="SAM" id="MobiDB-lite"/>
    </source>
</evidence>
<feature type="region of interest" description="Disordered" evidence="1">
    <location>
        <begin position="1"/>
        <end position="23"/>
    </location>
</feature>
<feature type="compositionally biased region" description="Polar residues" evidence="1">
    <location>
        <begin position="1"/>
        <end position="20"/>
    </location>
</feature>
<sequence>MRSPTPDTLNLSSSANNSHILVTESRPEPVLRYHIPTDTAWAPRSELYLPKCTKSTAPPTATKTRKRTRDRDRRSYRRRCTCFRRPRARVRRRG</sequence>
<accession>A0A0A9GWX8</accession>